<dbReference type="PANTHER" id="PTHR11571">
    <property type="entry name" value="GLUTATHIONE S-TRANSFERASE"/>
    <property type="match status" value="1"/>
</dbReference>
<dbReference type="Proteomes" id="UP000828390">
    <property type="component" value="Unassembled WGS sequence"/>
</dbReference>
<accession>A0A9D4MMX5</accession>
<dbReference type="GO" id="GO:0004364">
    <property type="term" value="F:glutathione transferase activity"/>
    <property type="evidence" value="ECO:0007669"/>
    <property type="project" value="TreeGrafter"/>
</dbReference>
<reference evidence="6" key="2">
    <citation type="submission" date="2020-11" db="EMBL/GenBank/DDBJ databases">
        <authorList>
            <person name="McCartney M.A."/>
            <person name="Auch B."/>
            <person name="Kono T."/>
            <person name="Mallez S."/>
            <person name="Becker A."/>
            <person name="Gohl D.M."/>
            <person name="Silverstein K.A.T."/>
            <person name="Koren S."/>
            <person name="Bechman K.B."/>
            <person name="Herman A."/>
            <person name="Abrahante J.E."/>
            <person name="Garbe J."/>
        </authorList>
    </citation>
    <scope>NUCLEOTIDE SEQUENCE</scope>
    <source>
        <strain evidence="6">Duluth1</strain>
        <tissue evidence="6">Whole animal</tissue>
    </source>
</reference>
<dbReference type="SUPFAM" id="SSF47616">
    <property type="entry name" value="GST C-terminal domain-like"/>
    <property type="match status" value="1"/>
</dbReference>
<feature type="domain" description="GST N-terminal" evidence="4">
    <location>
        <begin position="2"/>
        <end position="79"/>
    </location>
</feature>
<dbReference type="AlphaFoldDB" id="A0A9D4MMX5"/>
<feature type="domain" description="GST C-terminal" evidence="5">
    <location>
        <begin position="81"/>
        <end position="210"/>
    </location>
</feature>
<dbReference type="SUPFAM" id="SSF52833">
    <property type="entry name" value="Thioredoxin-like"/>
    <property type="match status" value="1"/>
</dbReference>
<comment type="caution">
    <text evidence="6">The sequence shown here is derived from an EMBL/GenBank/DDBJ whole genome shotgun (WGS) entry which is preliminary data.</text>
</comment>
<dbReference type="EMBL" id="JAIWYP010000001">
    <property type="protein sequence ID" value="KAH3880158.1"/>
    <property type="molecule type" value="Genomic_DNA"/>
</dbReference>
<dbReference type="Pfam" id="PF02798">
    <property type="entry name" value="GST_N"/>
    <property type="match status" value="1"/>
</dbReference>
<dbReference type="GO" id="GO:0006749">
    <property type="term" value="P:glutathione metabolic process"/>
    <property type="evidence" value="ECO:0007669"/>
    <property type="project" value="TreeGrafter"/>
</dbReference>
<evidence type="ECO:0000259" key="5">
    <source>
        <dbReference type="PROSITE" id="PS50405"/>
    </source>
</evidence>
<dbReference type="CDD" id="cd03192">
    <property type="entry name" value="GST_C_Sigma_like"/>
    <property type="match status" value="1"/>
</dbReference>
<reference evidence="6" key="1">
    <citation type="journal article" date="2019" name="bioRxiv">
        <title>The Genome of the Zebra Mussel, Dreissena polymorpha: A Resource for Invasive Species Research.</title>
        <authorList>
            <person name="McCartney M.A."/>
            <person name="Auch B."/>
            <person name="Kono T."/>
            <person name="Mallez S."/>
            <person name="Zhang Y."/>
            <person name="Obille A."/>
            <person name="Becker A."/>
            <person name="Abrahante J.E."/>
            <person name="Garbe J."/>
            <person name="Badalamenti J.P."/>
            <person name="Herman A."/>
            <person name="Mangelson H."/>
            <person name="Liachko I."/>
            <person name="Sullivan S."/>
            <person name="Sone E.D."/>
            <person name="Koren S."/>
            <person name="Silverstein K.A.T."/>
            <person name="Beckman K.B."/>
            <person name="Gohl D.M."/>
        </authorList>
    </citation>
    <scope>NUCLEOTIDE SEQUENCE</scope>
    <source>
        <strain evidence="6">Duluth1</strain>
        <tissue evidence="6">Whole animal</tissue>
    </source>
</reference>
<dbReference type="InterPro" id="IPR004045">
    <property type="entry name" value="Glutathione_S-Trfase_N"/>
</dbReference>
<dbReference type="SFLD" id="SFLDG01205">
    <property type="entry name" value="AMPS.1"/>
    <property type="match status" value="1"/>
</dbReference>
<proteinExistence type="inferred from homology"/>
<organism evidence="6 7">
    <name type="scientific">Dreissena polymorpha</name>
    <name type="common">Zebra mussel</name>
    <name type="synonym">Mytilus polymorpha</name>
    <dbReference type="NCBI Taxonomy" id="45954"/>
    <lineage>
        <taxon>Eukaryota</taxon>
        <taxon>Metazoa</taxon>
        <taxon>Spiralia</taxon>
        <taxon>Lophotrochozoa</taxon>
        <taxon>Mollusca</taxon>
        <taxon>Bivalvia</taxon>
        <taxon>Autobranchia</taxon>
        <taxon>Heteroconchia</taxon>
        <taxon>Euheterodonta</taxon>
        <taxon>Imparidentia</taxon>
        <taxon>Neoheterodontei</taxon>
        <taxon>Myida</taxon>
        <taxon>Dreissenoidea</taxon>
        <taxon>Dreissenidae</taxon>
        <taxon>Dreissena</taxon>
    </lineage>
</organism>
<evidence type="ECO:0000313" key="7">
    <source>
        <dbReference type="Proteomes" id="UP000828390"/>
    </source>
</evidence>
<dbReference type="InterPro" id="IPR036282">
    <property type="entry name" value="Glutathione-S-Trfase_C_sf"/>
</dbReference>
<comment type="function">
    <text evidence="3">S-crystallins are structural components of squids and octopi eye lens. Contains relatively little if any GST activity.</text>
</comment>
<dbReference type="InterPro" id="IPR004046">
    <property type="entry name" value="GST_C"/>
</dbReference>
<evidence type="ECO:0008006" key="8">
    <source>
        <dbReference type="Google" id="ProtNLM"/>
    </source>
</evidence>
<dbReference type="InterPro" id="IPR040079">
    <property type="entry name" value="Glutathione_S-Trfase"/>
</dbReference>
<gene>
    <name evidence="6" type="ORF">DPMN_004070</name>
</gene>
<dbReference type="PANTHER" id="PTHR11571:SF150">
    <property type="entry name" value="GLUTATHIONE S-TRANSFERASE"/>
    <property type="match status" value="1"/>
</dbReference>
<evidence type="ECO:0000256" key="2">
    <source>
        <dbReference type="ARBA" id="ARBA00022613"/>
    </source>
</evidence>
<dbReference type="PROSITE" id="PS50404">
    <property type="entry name" value="GST_NTER"/>
    <property type="match status" value="1"/>
</dbReference>
<dbReference type="PROSITE" id="PS50405">
    <property type="entry name" value="GST_CTER"/>
    <property type="match status" value="1"/>
</dbReference>
<dbReference type="InterPro" id="IPR036249">
    <property type="entry name" value="Thioredoxin-like_sf"/>
</dbReference>
<dbReference type="FunFam" id="3.40.30.10:FF:000035">
    <property type="entry name" value="hematopoietic prostaglandin D synthase"/>
    <property type="match status" value="1"/>
</dbReference>
<evidence type="ECO:0000256" key="1">
    <source>
        <dbReference type="ARBA" id="ARBA00007409"/>
    </source>
</evidence>
<keyword evidence="7" id="KW-1185">Reference proteome</keyword>
<comment type="similarity">
    <text evidence="1">Belongs to the GST superfamily.</text>
</comment>
<dbReference type="SFLD" id="SFLDG00363">
    <property type="entry name" value="AMPS_(cytGST):_Alpha-__Mu-__Pi"/>
    <property type="match status" value="1"/>
</dbReference>
<sequence length="210" mass="24271">MTSYKLYYFEARGAAELARLIFKQAGVEFEDIRYSRDEWPHHKPEMPIGAMPVLEVGGQKICQSMAIARYLAKEFDLFGTNNMEELLIDELMELFAEISSKHATKIYYEQDETKKLELVKALQTDAAPVYLNLIEKRLKENNGGSGFYVGSKVSVADLLLYNSMFGFRQWFGKFGVDLFDGRTLLEDHYKRVETLPNIAKWVKERPETVM</sequence>
<dbReference type="OrthoDB" id="414243at2759"/>
<dbReference type="Pfam" id="PF14497">
    <property type="entry name" value="GST_C_3"/>
    <property type="match status" value="1"/>
</dbReference>
<dbReference type="SFLD" id="SFLDS00019">
    <property type="entry name" value="Glutathione_Transferase_(cytos"/>
    <property type="match status" value="1"/>
</dbReference>
<keyword evidence="2" id="KW-0273">Eye lens protein</keyword>
<evidence type="ECO:0000256" key="3">
    <source>
        <dbReference type="ARBA" id="ARBA00049616"/>
    </source>
</evidence>
<dbReference type="FunFam" id="1.20.1050.10:FF:000030">
    <property type="entry name" value="Glutathione S-transferase S1"/>
    <property type="match status" value="1"/>
</dbReference>
<name>A0A9D4MMX5_DREPO</name>
<dbReference type="InterPro" id="IPR010987">
    <property type="entry name" value="Glutathione-S-Trfase_C-like"/>
</dbReference>
<dbReference type="CDD" id="cd03039">
    <property type="entry name" value="GST_N_Sigma_like"/>
    <property type="match status" value="1"/>
</dbReference>
<dbReference type="InterPro" id="IPR050213">
    <property type="entry name" value="GST_superfamily"/>
</dbReference>
<dbReference type="GO" id="GO:0005212">
    <property type="term" value="F:structural constituent of eye lens"/>
    <property type="evidence" value="ECO:0007669"/>
    <property type="project" value="UniProtKB-KW"/>
</dbReference>
<evidence type="ECO:0000259" key="4">
    <source>
        <dbReference type="PROSITE" id="PS50404"/>
    </source>
</evidence>
<dbReference type="Gene3D" id="1.20.1050.130">
    <property type="match status" value="1"/>
</dbReference>
<protein>
    <recommendedName>
        <fullName evidence="8">Glutathione S-transferase</fullName>
    </recommendedName>
</protein>
<evidence type="ECO:0000313" key="6">
    <source>
        <dbReference type="EMBL" id="KAH3880158.1"/>
    </source>
</evidence>